<dbReference type="PANTHER" id="PTHR33337:SF40">
    <property type="entry name" value="CENP-V_GFA DOMAIN-CONTAINING PROTEIN-RELATED"/>
    <property type="match status" value="1"/>
</dbReference>
<dbReference type="SUPFAM" id="SSF51316">
    <property type="entry name" value="Mss4-like"/>
    <property type="match status" value="1"/>
</dbReference>
<accession>A0ABW8USE2</accession>
<keyword evidence="3" id="KW-0862">Zinc</keyword>
<evidence type="ECO:0000259" key="5">
    <source>
        <dbReference type="Pfam" id="PF04828"/>
    </source>
</evidence>
<evidence type="ECO:0000256" key="2">
    <source>
        <dbReference type="ARBA" id="ARBA00022723"/>
    </source>
</evidence>
<dbReference type="Pfam" id="PF04828">
    <property type="entry name" value="GFA"/>
    <property type="match status" value="1"/>
</dbReference>
<dbReference type="RefSeq" id="WP_407594125.1">
    <property type="nucleotide sequence ID" value="NZ_JBHDIY010000002.1"/>
</dbReference>
<evidence type="ECO:0000256" key="3">
    <source>
        <dbReference type="ARBA" id="ARBA00022833"/>
    </source>
</evidence>
<name>A0ABW8USE2_9RHOB</name>
<gene>
    <name evidence="6" type="ORF">ACERZ8_01260</name>
</gene>
<dbReference type="Proteomes" id="UP001627408">
    <property type="component" value="Unassembled WGS sequence"/>
</dbReference>
<sequence>MAYCHCTDCRRWTGGPVSAFAAFAETAMAGQLPDTCLQTGGVRRWTCPACGSPLGAAFDYLEGQIYVPLGIMDQAETLAPTLHSHHGSRLPWLHIADDLPRSEGTARDDLLGSTS</sequence>
<keyword evidence="4" id="KW-0456">Lyase</keyword>
<comment type="similarity">
    <text evidence="1">Belongs to the Gfa family.</text>
</comment>
<dbReference type="InterPro" id="IPR011057">
    <property type="entry name" value="Mss4-like_sf"/>
</dbReference>
<dbReference type="InterPro" id="IPR006913">
    <property type="entry name" value="CENP-V/GFA"/>
</dbReference>
<proteinExistence type="inferred from homology"/>
<evidence type="ECO:0000256" key="1">
    <source>
        <dbReference type="ARBA" id="ARBA00005495"/>
    </source>
</evidence>
<keyword evidence="7" id="KW-1185">Reference proteome</keyword>
<evidence type="ECO:0000256" key="4">
    <source>
        <dbReference type="ARBA" id="ARBA00023239"/>
    </source>
</evidence>
<feature type="domain" description="CENP-V/GFA" evidence="5">
    <location>
        <begin position="2"/>
        <end position="84"/>
    </location>
</feature>
<dbReference type="EMBL" id="JBHDIY010000002">
    <property type="protein sequence ID" value="MFL4468564.1"/>
    <property type="molecule type" value="Genomic_DNA"/>
</dbReference>
<organism evidence="6 7">
    <name type="scientific">Tateyamaria armeniaca</name>
    <dbReference type="NCBI Taxonomy" id="2518930"/>
    <lineage>
        <taxon>Bacteria</taxon>
        <taxon>Pseudomonadati</taxon>
        <taxon>Pseudomonadota</taxon>
        <taxon>Alphaproteobacteria</taxon>
        <taxon>Rhodobacterales</taxon>
        <taxon>Roseobacteraceae</taxon>
        <taxon>Tateyamaria</taxon>
    </lineage>
</organism>
<evidence type="ECO:0000313" key="7">
    <source>
        <dbReference type="Proteomes" id="UP001627408"/>
    </source>
</evidence>
<protein>
    <submittedName>
        <fullName evidence="6">GFA family protein</fullName>
    </submittedName>
</protein>
<dbReference type="Gene3D" id="3.90.1590.10">
    <property type="entry name" value="glutathione-dependent formaldehyde- activating enzyme (gfa)"/>
    <property type="match status" value="1"/>
</dbReference>
<keyword evidence="2" id="KW-0479">Metal-binding</keyword>
<reference evidence="6 7" key="1">
    <citation type="submission" date="2024-08" db="EMBL/GenBank/DDBJ databases">
        <title>Tateyamaria sp. nov., isolated from marine algae.</title>
        <authorList>
            <person name="Choi B.J."/>
            <person name="Kim J.M."/>
            <person name="Lee J.K."/>
            <person name="Choi D.G."/>
            <person name="Bayburt H."/>
            <person name="Baek J.H."/>
            <person name="Han D.M."/>
            <person name="Jeon C.O."/>
        </authorList>
    </citation>
    <scope>NUCLEOTIDE SEQUENCE [LARGE SCALE GENOMIC DNA]</scope>
    <source>
        <strain evidence="6 7">KMU-156</strain>
    </source>
</reference>
<comment type="caution">
    <text evidence="6">The sequence shown here is derived from an EMBL/GenBank/DDBJ whole genome shotgun (WGS) entry which is preliminary data.</text>
</comment>
<evidence type="ECO:0000313" key="6">
    <source>
        <dbReference type="EMBL" id="MFL4468564.1"/>
    </source>
</evidence>
<dbReference type="PANTHER" id="PTHR33337">
    <property type="entry name" value="GFA DOMAIN-CONTAINING PROTEIN"/>
    <property type="match status" value="1"/>
</dbReference>